<name>C7LV10_DESBD</name>
<dbReference type="STRING" id="525897.Dbac_2939"/>
<dbReference type="InterPro" id="IPR032417">
    <property type="entry name" value="GrlR"/>
</dbReference>
<keyword evidence="2" id="KW-1185">Reference proteome</keyword>
<evidence type="ECO:0008006" key="3">
    <source>
        <dbReference type="Google" id="ProtNLM"/>
    </source>
</evidence>
<proteinExistence type="predicted"/>
<dbReference type="HOGENOM" id="CLU_150486_0_0_7"/>
<organism evidence="1 2">
    <name type="scientific">Desulfomicrobium baculatum (strain DSM 4028 / VKM B-1378 / X)</name>
    <name type="common">Desulfovibrio baculatus</name>
    <dbReference type="NCBI Taxonomy" id="525897"/>
    <lineage>
        <taxon>Bacteria</taxon>
        <taxon>Pseudomonadati</taxon>
        <taxon>Thermodesulfobacteriota</taxon>
        <taxon>Desulfovibrionia</taxon>
        <taxon>Desulfovibrionales</taxon>
        <taxon>Desulfomicrobiaceae</taxon>
        <taxon>Desulfomicrobium</taxon>
    </lineage>
</organism>
<dbReference type="Pfam" id="PF16518">
    <property type="entry name" value="GrlR"/>
    <property type="match status" value="1"/>
</dbReference>
<protein>
    <recommendedName>
        <fullName evidence="3">T3SS negative regulator,GrlR</fullName>
    </recommendedName>
</protein>
<dbReference type="KEGG" id="dba:Dbac_2939"/>
<dbReference type="Gene3D" id="2.40.128.380">
    <property type="entry name" value="T3SS negative regulator GrlR"/>
    <property type="match status" value="1"/>
</dbReference>
<dbReference type="AlphaFoldDB" id="C7LV10"/>
<reference evidence="1 2" key="1">
    <citation type="journal article" date="2009" name="Stand. Genomic Sci.">
        <title>Complete genome sequence of Desulfomicrobium baculatum type strain (X).</title>
        <authorList>
            <person name="Copeland A."/>
            <person name="Spring S."/>
            <person name="Goker M."/>
            <person name="Schneider S."/>
            <person name="Lapidus A."/>
            <person name="Del Rio T.G."/>
            <person name="Tice H."/>
            <person name="Cheng J.F."/>
            <person name="Chen F."/>
            <person name="Nolan M."/>
            <person name="Bruce D."/>
            <person name="Goodwin L."/>
            <person name="Pitluck S."/>
            <person name="Ivanova N."/>
            <person name="Mavrommatis K."/>
            <person name="Ovchinnikova G."/>
            <person name="Pati A."/>
            <person name="Chen A."/>
            <person name="Palaniappan K."/>
            <person name="Land M."/>
            <person name="Hauser L."/>
            <person name="Chang Y.J."/>
            <person name="Jeffries C.C."/>
            <person name="Meincke L."/>
            <person name="Sims D."/>
            <person name="Brettin T."/>
            <person name="Detter J.C."/>
            <person name="Han C."/>
            <person name="Chain P."/>
            <person name="Bristow J."/>
            <person name="Eisen J.A."/>
            <person name="Markowitz V."/>
            <person name="Hugenholtz P."/>
            <person name="Kyrpides N.C."/>
            <person name="Klenk H.P."/>
            <person name="Lucas S."/>
        </authorList>
    </citation>
    <scope>NUCLEOTIDE SEQUENCE [LARGE SCALE GENOMIC DNA]</scope>
    <source>
        <strain evidence="2">DSM 4028 / VKM B-1378 / X</strain>
    </source>
</reference>
<dbReference type="InterPro" id="IPR043019">
    <property type="entry name" value="GrlR_sf"/>
</dbReference>
<gene>
    <name evidence="1" type="ordered locus">Dbac_2939</name>
</gene>
<evidence type="ECO:0000313" key="1">
    <source>
        <dbReference type="EMBL" id="ACU91014.1"/>
    </source>
</evidence>
<dbReference type="RefSeq" id="WP_015775103.1">
    <property type="nucleotide sequence ID" value="NC_013173.1"/>
</dbReference>
<dbReference type="EMBL" id="CP001629">
    <property type="protein sequence ID" value="ACU91014.1"/>
    <property type="molecule type" value="Genomic_DNA"/>
</dbReference>
<accession>C7LV10</accession>
<dbReference type="Proteomes" id="UP000002216">
    <property type="component" value="Chromosome"/>
</dbReference>
<sequence>MMQDGIYWLRFVAYDRTEEGVAVFRHGLVNGGGPGYVWQGRLAAVDGAVRGNLLVRKWNPQAPPDLGMFKTANLDIDGSLDASARSFEMVGHAHGHHVVRLRISGHWLGELADDGNI</sequence>
<evidence type="ECO:0000313" key="2">
    <source>
        <dbReference type="Proteomes" id="UP000002216"/>
    </source>
</evidence>